<dbReference type="Pfam" id="PF07045">
    <property type="entry name" value="DUF1330"/>
    <property type="match status" value="1"/>
</dbReference>
<dbReference type="RefSeq" id="WP_165097273.1">
    <property type="nucleotide sequence ID" value="NZ_CP049056.1"/>
</dbReference>
<dbReference type="SUPFAM" id="SSF54909">
    <property type="entry name" value="Dimeric alpha+beta barrel"/>
    <property type="match status" value="1"/>
</dbReference>
<name>A0A7L5BUE0_9RHOB</name>
<gene>
    <name evidence="2" type="ORF">G5B40_08010</name>
</gene>
<evidence type="ECO:0000313" key="2">
    <source>
        <dbReference type="EMBL" id="QIE55405.1"/>
    </source>
</evidence>
<feature type="domain" description="DUF1330" evidence="1">
    <location>
        <begin position="45"/>
        <end position="121"/>
    </location>
</feature>
<dbReference type="KEGG" id="hdh:G5B40_08010"/>
<dbReference type="PANTHER" id="PTHR40257">
    <property type="match status" value="1"/>
</dbReference>
<protein>
    <submittedName>
        <fullName evidence="2">DUF1330 domain-containing protein</fullName>
    </submittedName>
</protein>
<dbReference type="Gene3D" id="3.30.70.100">
    <property type="match status" value="1"/>
</dbReference>
<organism evidence="2 3">
    <name type="scientific">Pikeienuella piscinae</name>
    <dbReference type="NCBI Taxonomy" id="2748098"/>
    <lineage>
        <taxon>Bacteria</taxon>
        <taxon>Pseudomonadati</taxon>
        <taxon>Pseudomonadota</taxon>
        <taxon>Alphaproteobacteria</taxon>
        <taxon>Rhodobacterales</taxon>
        <taxon>Paracoccaceae</taxon>
        <taxon>Pikeienuella</taxon>
    </lineage>
</organism>
<dbReference type="EMBL" id="CP049056">
    <property type="protein sequence ID" value="QIE55405.1"/>
    <property type="molecule type" value="Genomic_DNA"/>
</dbReference>
<evidence type="ECO:0000259" key="1">
    <source>
        <dbReference type="Pfam" id="PF07045"/>
    </source>
</evidence>
<evidence type="ECO:0000313" key="3">
    <source>
        <dbReference type="Proteomes" id="UP000503336"/>
    </source>
</evidence>
<dbReference type="Proteomes" id="UP000503336">
    <property type="component" value="Chromosome"/>
</dbReference>
<dbReference type="InterPro" id="IPR010753">
    <property type="entry name" value="DUF1330"/>
</dbReference>
<keyword evidence="3" id="KW-1185">Reference proteome</keyword>
<dbReference type="InterPro" id="IPR011008">
    <property type="entry name" value="Dimeric_a/b-barrel"/>
</dbReference>
<sequence>MNIDPTRPQFEAFKVLPRNRPVNMLNLVKLREKARYADGRAATGAVAYAAYGRESKPVLAKVGGEIIWRGAPECMLIGPETETWHIAFIARYPTAGAFLAMVTDPDYQKAVIHRQAAVEDSRLIRMGDLAGGGGFG</sequence>
<proteinExistence type="predicted"/>
<dbReference type="AlphaFoldDB" id="A0A7L5BUE0"/>
<reference evidence="2 3" key="1">
    <citation type="submission" date="2020-02" db="EMBL/GenBank/DDBJ databases">
        <title>complete genome sequence of Rhodobacteraceae bacterium.</title>
        <authorList>
            <person name="Park J."/>
            <person name="Kim Y.-S."/>
            <person name="Kim K.-H."/>
        </authorList>
    </citation>
    <scope>NUCLEOTIDE SEQUENCE [LARGE SCALE GENOMIC DNA]</scope>
    <source>
        <strain evidence="2 3">RR4-56</strain>
    </source>
</reference>
<accession>A0A7L5BUE0</accession>
<dbReference type="PANTHER" id="PTHR40257:SF1">
    <property type="entry name" value="DUF1330 DOMAIN-CONTAINING PROTEIN"/>
    <property type="match status" value="1"/>
</dbReference>